<comment type="caution">
    <text evidence="2">The sequence shown here is derived from an EMBL/GenBank/DDBJ whole genome shotgun (WGS) entry which is preliminary data.</text>
</comment>
<accession>A0ABU4U629</accession>
<protein>
    <recommendedName>
        <fullName evidence="4">DUF1990 domain-containing protein</fullName>
    </recommendedName>
</protein>
<feature type="region of interest" description="Disordered" evidence="1">
    <location>
        <begin position="40"/>
        <end position="63"/>
    </location>
</feature>
<evidence type="ECO:0000313" key="3">
    <source>
        <dbReference type="Proteomes" id="UP001271792"/>
    </source>
</evidence>
<name>A0ABU4U629_9PSEU</name>
<gene>
    <name evidence="2" type="ORF">SK571_42135</name>
</gene>
<reference evidence="2 3" key="1">
    <citation type="submission" date="2023-11" db="EMBL/GenBank/DDBJ databases">
        <title>Lentzea sokolovensis, sp. nov., Lentzea kristufkii, sp. nov., and Lentzea miocenensis, sp. nov., rare actinobacteria from Sokolov Coal Basin, Miocene lacustrine sediment, Czech Republic.</title>
        <authorList>
            <person name="Lara A."/>
            <person name="Kotroba L."/>
            <person name="Nouioui I."/>
            <person name="Neumann-Schaal M."/>
            <person name="Mast Y."/>
            <person name="Chronakova A."/>
        </authorList>
    </citation>
    <scope>NUCLEOTIDE SEQUENCE [LARGE SCALE GENOMIC DNA]</scope>
    <source>
        <strain evidence="2 3">BCCO 10_0798</strain>
    </source>
</reference>
<keyword evidence="3" id="KW-1185">Reference proteome</keyword>
<evidence type="ECO:0008006" key="4">
    <source>
        <dbReference type="Google" id="ProtNLM"/>
    </source>
</evidence>
<sequence>MSDLLNSYFAGSPLPEFDAEQAAEAQRKVAAGVFEIRFPDPGQPAGAPLGRESIMGSRTFGPDGLPTGEEWRNAHFIPHPETAGTEVTNAFELDLWRVTKGFARGASLISALLKDVTLTVSAHESGELRLFDQQNGMKALHVFSSPRRHPADLVRAVPITGTQLVEVFGHDQELQIVFNPASAPTFTANATLFGALLAGYLDLIERHAARQAPTTTTPTAAGTIAAPEVPSGAQA</sequence>
<evidence type="ECO:0000256" key="1">
    <source>
        <dbReference type="SAM" id="MobiDB-lite"/>
    </source>
</evidence>
<proteinExistence type="predicted"/>
<dbReference type="Proteomes" id="UP001271792">
    <property type="component" value="Unassembled WGS sequence"/>
</dbReference>
<feature type="region of interest" description="Disordered" evidence="1">
    <location>
        <begin position="211"/>
        <end position="235"/>
    </location>
</feature>
<organism evidence="2 3">
    <name type="scientific">Lentzea kristufekii</name>
    <dbReference type="NCBI Taxonomy" id="3095430"/>
    <lineage>
        <taxon>Bacteria</taxon>
        <taxon>Bacillati</taxon>
        <taxon>Actinomycetota</taxon>
        <taxon>Actinomycetes</taxon>
        <taxon>Pseudonocardiales</taxon>
        <taxon>Pseudonocardiaceae</taxon>
        <taxon>Lentzea</taxon>
    </lineage>
</organism>
<dbReference type="EMBL" id="JAXAVV010000035">
    <property type="protein sequence ID" value="MDX8056018.1"/>
    <property type="molecule type" value="Genomic_DNA"/>
</dbReference>
<dbReference type="RefSeq" id="WP_319989711.1">
    <property type="nucleotide sequence ID" value="NZ_JAXAVV010000035.1"/>
</dbReference>
<feature type="compositionally biased region" description="Low complexity" evidence="1">
    <location>
        <begin position="211"/>
        <end position="227"/>
    </location>
</feature>
<evidence type="ECO:0000313" key="2">
    <source>
        <dbReference type="EMBL" id="MDX8056018.1"/>
    </source>
</evidence>